<gene>
    <name evidence="2" type="ORF">C1I92_07540</name>
</gene>
<name>A0A2W2BAX0_9ACTN</name>
<dbReference type="EMBL" id="POTW01000013">
    <property type="protein sequence ID" value="PZF84711.1"/>
    <property type="molecule type" value="Genomic_DNA"/>
</dbReference>
<reference evidence="2 3" key="1">
    <citation type="submission" date="2018-01" db="EMBL/GenBank/DDBJ databases">
        <title>Draft genome sequence of Jiangella sp. GTF31.</title>
        <authorList>
            <person name="Sahin N."/>
            <person name="Ay H."/>
            <person name="Saygin H."/>
        </authorList>
    </citation>
    <scope>NUCLEOTIDE SEQUENCE [LARGE SCALE GENOMIC DNA]</scope>
    <source>
        <strain evidence="2 3">GTF31</strain>
    </source>
</reference>
<evidence type="ECO:0000313" key="2">
    <source>
        <dbReference type="EMBL" id="PZF84711.1"/>
    </source>
</evidence>
<dbReference type="InterPro" id="IPR006680">
    <property type="entry name" value="Amidohydro-rel"/>
</dbReference>
<keyword evidence="3" id="KW-1185">Reference proteome</keyword>
<evidence type="ECO:0000259" key="1">
    <source>
        <dbReference type="Pfam" id="PF01979"/>
    </source>
</evidence>
<dbReference type="RefSeq" id="WP_111254051.1">
    <property type="nucleotide sequence ID" value="NZ_POTW01000013.1"/>
</dbReference>
<dbReference type="Proteomes" id="UP000248764">
    <property type="component" value="Unassembled WGS sequence"/>
</dbReference>
<dbReference type="InterPro" id="IPR032466">
    <property type="entry name" value="Metal_Hydrolase"/>
</dbReference>
<dbReference type="PANTHER" id="PTHR43135:SF3">
    <property type="entry name" value="ALPHA-D-RIBOSE 1-METHYLPHOSPHONATE 5-TRIPHOSPHATE DIPHOSPHATASE"/>
    <property type="match status" value="1"/>
</dbReference>
<dbReference type="Gene3D" id="3.20.20.140">
    <property type="entry name" value="Metal-dependent hydrolases"/>
    <property type="match status" value="1"/>
</dbReference>
<dbReference type="AlphaFoldDB" id="A0A2W2BAX0"/>
<sequence>MTLTAIAGATVVDGTGRPPLRDAVVLIDGERIVSVTPARETVVPGSATMIDATGRHVVPGLMDANAHLFSAFPDVILEHDGRYDELVLEAAQVALKAGITTVFDTWGPLRPLTTVRDRINRGEVVGSRMFVAGNIIGFGGPFSSDFQSPGDFLGPEIVDRVNHEWEQGVGQDLMWLTADGIRRRVREYIERSDVDFIKYGACGHSTPVLLFSETAQRAIVEEGHRAGITVQAHTITVESLRMEIEAGADLLQHGNITGKEPMPDDLVAAIAGRGIPVAAIVPTKRYRAWVHEHGPEWWRTVGLNPAAAENDRRLIDAGARLLLTVDGALMGPRLRKHPALARLRDVVDHSQHFGEGHFYWLEAVTELGMAPMEALLSATRYPAEAYHVADELGTLEPGKRADLLILDGDPLDDVRNYRRIVDVMKDGVVVDRDALPVSPIISAPE</sequence>
<dbReference type="InterPro" id="IPR051781">
    <property type="entry name" value="Metallo-dep_Hydrolase"/>
</dbReference>
<accession>A0A2W2BAX0</accession>
<dbReference type="GO" id="GO:0016810">
    <property type="term" value="F:hydrolase activity, acting on carbon-nitrogen (but not peptide) bonds"/>
    <property type="evidence" value="ECO:0007669"/>
    <property type="project" value="InterPro"/>
</dbReference>
<protein>
    <recommendedName>
        <fullName evidence="1">Amidohydrolase-related domain-containing protein</fullName>
    </recommendedName>
</protein>
<dbReference type="PANTHER" id="PTHR43135">
    <property type="entry name" value="ALPHA-D-RIBOSE 1-METHYLPHOSPHONATE 5-TRIPHOSPHATE DIPHOSPHATASE"/>
    <property type="match status" value="1"/>
</dbReference>
<dbReference type="SUPFAM" id="SSF51338">
    <property type="entry name" value="Composite domain of metallo-dependent hydrolases"/>
    <property type="match status" value="1"/>
</dbReference>
<dbReference type="Pfam" id="PF01979">
    <property type="entry name" value="Amidohydro_1"/>
    <property type="match status" value="1"/>
</dbReference>
<organism evidence="2 3">
    <name type="scientific">Jiangella anatolica</name>
    <dbReference type="NCBI Taxonomy" id="2670374"/>
    <lineage>
        <taxon>Bacteria</taxon>
        <taxon>Bacillati</taxon>
        <taxon>Actinomycetota</taxon>
        <taxon>Actinomycetes</taxon>
        <taxon>Jiangellales</taxon>
        <taxon>Jiangellaceae</taxon>
        <taxon>Jiangella</taxon>
    </lineage>
</organism>
<evidence type="ECO:0000313" key="3">
    <source>
        <dbReference type="Proteomes" id="UP000248764"/>
    </source>
</evidence>
<dbReference type="Gene3D" id="2.30.40.10">
    <property type="entry name" value="Urease, subunit C, domain 1"/>
    <property type="match status" value="1"/>
</dbReference>
<comment type="caution">
    <text evidence="2">The sequence shown here is derived from an EMBL/GenBank/DDBJ whole genome shotgun (WGS) entry which is preliminary data.</text>
</comment>
<dbReference type="InterPro" id="IPR011059">
    <property type="entry name" value="Metal-dep_hydrolase_composite"/>
</dbReference>
<feature type="domain" description="Amidohydrolase-related" evidence="1">
    <location>
        <begin position="57"/>
        <end position="430"/>
    </location>
</feature>
<dbReference type="SUPFAM" id="SSF51556">
    <property type="entry name" value="Metallo-dependent hydrolases"/>
    <property type="match status" value="1"/>
</dbReference>
<proteinExistence type="predicted"/>